<protein>
    <submittedName>
        <fullName evidence="2">Uncharacterized protein</fullName>
    </submittedName>
</protein>
<keyword evidence="1" id="KW-0472">Membrane</keyword>
<evidence type="ECO:0000256" key="1">
    <source>
        <dbReference type="SAM" id="Phobius"/>
    </source>
</evidence>
<keyword evidence="1" id="KW-1133">Transmembrane helix</keyword>
<dbReference type="AlphaFoldDB" id="A0A5B7IVJ5"/>
<proteinExistence type="predicted"/>
<sequence>MFTFTLTYVICKTLALYIEEQFQLVVELYGKNQLENKRMFTESKAVFPNDRLGVKSQWYWKATLISPHCPSTPNHHQICTVDDIQTNSSTHLHKVRYISHSSQDTQRHLTQDHLASAKWRSLTYAIEASDQVVEDLMEYQGPVVAAMLLQMLFAVTLLLYYSIIYWTPFPLGQCANMVLQLLSVLCSADVLINQVRWGVIGVCVCVGVIDVCGGR</sequence>
<gene>
    <name evidence="2" type="ORF">E2C01_082814</name>
</gene>
<dbReference type="EMBL" id="VSRR010076044">
    <property type="protein sequence ID" value="MPC87932.1"/>
    <property type="molecule type" value="Genomic_DNA"/>
</dbReference>
<organism evidence="2 3">
    <name type="scientific">Portunus trituberculatus</name>
    <name type="common">Swimming crab</name>
    <name type="synonym">Neptunus trituberculatus</name>
    <dbReference type="NCBI Taxonomy" id="210409"/>
    <lineage>
        <taxon>Eukaryota</taxon>
        <taxon>Metazoa</taxon>
        <taxon>Ecdysozoa</taxon>
        <taxon>Arthropoda</taxon>
        <taxon>Crustacea</taxon>
        <taxon>Multicrustacea</taxon>
        <taxon>Malacostraca</taxon>
        <taxon>Eumalacostraca</taxon>
        <taxon>Eucarida</taxon>
        <taxon>Decapoda</taxon>
        <taxon>Pleocyemata</taxon>
        <taxon>Brachyura</taxon>
        <taxon>Eubrachyura</taxon>
        <taxon>Portunoidea</taxon>
        <taxon>Portunidae</taxon>
        <taxon>Portuninae</taxon>
        <taxon>Portunus</taxon>
    </lineage>
</organism>
<dbReference type="Proteomes" id="UP000324222">
    <property type="component" value="Unassembled WGS sequence"/>
</dbReference>
<accession>A0A5B7IVJ5</accession>
<comment type="caution">
    <text evidence="2">The sequence shown here is derived from an EMBL/GenBank/DDBJ whole genome shotgun (WGS) entry which is preliminary data.</text>
</comment>
<feature type="transmembrane region" description="Helical" evidence="1">
    <location>
        <begin position="143"/>
        <end position="166"/>
    </location>
</feature>
<evidence type="ECO:0000313" key="3">
    <source>
        <dbReference type="Proteomes" id="UP000324222"/>
    </source>
</evidence>
<reference evidence="2 3" key="1">
    <citation type="submission" date="2019-05" db="EMBL/GenBank/DDBJ databases">
        <title>Another draft genome of Portunus trituberculatus and its Hox gene families provides insights of decapod evolution.</title>
        <authorList>
            <person name="Jeong J.-H."/>
            <person name="Song I."/>
            <person name="Kim S."/>
            <person name="Choi T."/>
            <person name="Kim D."/>
            <person name="Ryu S."/>
            <person name="Kim W."/>
        </authorList>
    </citation>
    <scope>NUCLEOTIDE SEQUENCE [LARGE SCALE GENOMIC DNA]</scope>
    <source>
        <tissue evidence="2">Muscle</tissue>
    </source>
</reference>
<name>A0A5B7IVJ5_PORTR</name>
<evidence type="ECO:0000313" key="2">
    <source>
        <dbReference type="EMBL" id="MPC87932.1"/>
    </source>
</evidence>
<keyword evidence="3" id="KW-1185">Reference proteome</keyword>
<keyword evidence="1" id="KW-0812">Transmembrane</keyword>